<dbReference type="RefSeq" id="WP_214534314.1">
    <property type="nucleotide sequence ID" value="NZ_JAHFVK010000001.1"/>
</dbReference>
<dbReference type="Gene3D" id="1.10.10.10">
    <property type="entry name" value="Winged helix-like DNA-binding domain superfamily/Winged helix DNA-binding domain"/>
    <property type="match status" value="1"/>
</dbReference>
<dbReference type="InterPro" id="IPR058245">
    <property type="entry name" value="NreC/VraR/RcsB-like_REC"/>
</dbReference>
<evidence type="ECO:0000256" key="4">
    <source>
        <dbReference type="ARBA" id="ARBA00023163"/>
    </source>
</evidence>
<keyword evidence="3" id="KW-0238">DNA-binding</keyword>
<accession>A0ABS5W058</accession>
<sequence>MTRVLVADDDPLTAAGIEVLLAGSLFEVVSSVRSGSEVLEILASARPDILVLDIKMPERSGLDVLRTLRGRGDHRPIVLLTGSIKDQDVKEAMSLGVNGLVIKGTAPRDLLACLDAVASGRRWFDQEVMQRAMDFVSSPEAERDPLGPLSPRERGIAALVQRGLRNKEIADELGLTEGTVKVHLHKIFEKLRLQSRTELILLATAREE</sequence>
<name>A0ABS5W058_9SPHN</name>
<keyword evidence="4" id="KW-0804">Transcription</keyword>
<dbReference type="PROSITE" id="PS50043">
    <property type="entry name" value="HTH_LUXR_2"/>
    <property type="match status" value="1"/>
</dbReference>
<keyword evidence="2" id="KW-0805">Transcription regulation</keyword>
<dbReference type="InterPro" id="IPR011006">
    <property type="entry name" value="CheY-like_superfamily"/>
</dbReference>
<dbReference type="InterPro" id="IPR039420">
    <property type="entry name" value="WalR-like"/>
</dbReference>
<evidence type="ECO:0000256" key="2">
    <source>
        <dbReference type="ARBA" id="ARBA00023015"/>
    </source>
</evidence>
<dbReference type="Gene3D" id="3.40.50.2300">
    <property type="match status" value="1"/>
</dbReference>
<dbReference type="PANTHER" id="PTHR43214">
    <property type="entry name" value="TWO-COMPONENT RESPONSE REGULATOR"/>
    <property type="match status" value="1"/>
</dbReference>
<feature type="domain" description="Response regulatory" evidence="7">
    <location>
        <begin position="3"/>
        <end position="118"/>
    </location>
</feature>
<evidence type="ECO:0000313" key="9">
    <source>
        <dbReference type="Proteomes" id="UP000811255"/>
    </source>
</evidence>
<evidence type="ECO:0000256" key="1">
    <source>
        <dbReference type="ARBA" id="ARBA00022553"/>
    </source>
</evidence>
<feature type="modified residue" description="4-aspartylphosphate" evidence="5">
    <location>
        <position position="53"/>
    </location>
</feature>
<dbReference type="CDD" id="cd06170">
    <property type="entry name" value="LuxR_C_like"/>
    <property type="match status" value="1"/>
</dbReference>
<dbReference type="SMART" id="SM00421">
    <property type="entry name" value="HTH_LUXR"/>
    <property type="match status" value="1"/>
</dbReference>
<dbReference type="Pfam" id="PF00196">
    <property type="entry name" value="GerE"/>
    <property type="match status" value="1"/>
</dbReference>
<dbReference type="SMART" id="SM00448">
    <property type="entry name" value="REC"/>
    <property type="match status" value="1"/>
</dbReference>
<dbReference type="SUPFAM" id="SSF46894">
    <property type="entry name" value="C-terminal effector domain of the bipartite response regulators"/>
    <property type="match status" value="1"/>
</dbReference>
<proteinExistence type="predicted"/>
<dbReference type="PANTHER" id="PTHR43214:SF41">
    <property type="entry name" value="NITRATE_NITRITE RESPONSE REGULATOR PROTEIN NARP"/>
    <property type="match status" value="1"/>
</dbReference>
<dbReference type="SUPFAM" id="SSF52172">
    <property type="entry name" value="CheY-like"/>
    <property type="match status" value="1"/>
</dbReference>
<dbReference type="PRINTS" id="PR00038">
    <property type="entry name" value="HTHLUXR"/>
</dbReference>
<dbReference type="EMBL" id="JAHFVK010000001">
    <property type="protein sequence ID" value="MBT2133024.1"/>
    <property type="molecule type" value="Genomic_DNA"/>
</dbReference>
<dbReference type="Proteomes" id="UP000811255">
    <property type="component" value="Unassembled WGS sequence"/>
</dbReference>
<protein>
    <submittedName>
        <fullName evidence="8">Response regulator transcription factor</fullName>
    </submittedName>
</protein>
<evidence type="ECO:0000259" key="6">
    <source>
        <dbReference type="PROSITE" id="PS50043"/>
    </source>
</evidence>
<dbReference type="InterPro" id="IPR016032">
    <property type="entry name" value="Sig_transdc_resp-reg_C-effctor"/>
</dbReference>
<keyword evidence="1 5" id="KW-0597">Phosphoprotein</keyword>
<dbReference type="CDD" id="cd17535">
    <property type="entry name" value="REC_NarL-like"/>
    <property type="match status" value="1"/>
</dbReference>
<dbReference type="Pfam" id="PF00072">
    <property type="entry name" value="Response_reg"/>
    <property type="match status" value="1"/>
</dbReference>
<evidence type="ECO:0000259" key="7">
    <source>
        <dbReference type="PROSITE" id="PS50110"/>
    </source>
</evidence>
<evidence type="ECO:0000313" key="8">
    <source>
        <dbReference type="EMBL" id="MBT2133024.1"/>
    </source>
</evidence>
<organism evidence="8 9">
    <name type="scientific">Croceibacterium selenioxidans</name>
    <dbReference type="NCBI Taxonomy" id="2838833"/>
    <lineage>
        <taxon>Bacteria</taxon>
        <taxon>Pseudomonadati</taxon>
        <taxon>Pseudomonadota</taxon>
        <taxon>Alphaproteobacteria</taxon>
        <taxon>Sphingomonadales</taxon>
        <taxon>Erythrobacteraceae</taxon>
        <taxon>Croceibacterium</taxon>
    </lineage>
</organism>
<gene>
    <name evidence="8" type="ORF">KK137_01650</name>
</gene>
<evidence type="ECO:0000256" key="3">
    <source>
        <dbReference type="ARBA" id="ARBA00023125"/>
    </source>
</evidence>
<dbReference type="InterPro" id="IPR001789">
    <property type="entry name" value="Sig_transdc_resp-reg_receiver"/>
</dbReference>
<dbReference type="InterPro" id="IPR000792">
    <property type="entry name" value="Tscrpt_reg_LuxR_C"/>
</dbReference>
<reference evidence="8 9" key="1">
    <citation type="submission" date="2021-05" db="EMBL/GenBank/DDBJ databases">
        <title>Croceibacterium sp. LX-88 genome sequence.</title>
        <authorList>
            <person name="Luo X."/>
        </authorList>
    </citation>
    <scope>NUCLEOTIDE SEQUENCE [LARGE SCALE GENOMIC DNA]</scope>
    <source>
        <strain evidence="8 9">LX-88</strain>
    </source>
</reference>
<comment type="caution">
    <text evidence="8">The sequence shown here is derived from an EMBL/GenBank/DDBJ whole genome shotgun (WGS) entry which is preliminary data.</text>
</comment>
<keyword evidence="9" id="KW-1185">Reference proteome</keyword>
<dbReference type="InterPro" id="IPR036388">
    <property type="entry name" value="WH-like_DNA-bd_sf"/>
</dbReference>
<evidence type="ECO:0000256" key="5">
    <source>
        <dbReference type="PROSITE-ProRule" id="PRU00169"/>
    </source>
</evidence>
<feature type="domain" description="HTH luxR-type" evidence="6">
    <location>
        <begin position="142"/>
        <end position="207"/>
    </location>
</feature>
<dbReference type="PROSITE" id="PS50110">
    <property type="entry name" value="RESPONSE_REGULATORY"/>
    <property type="match status" value="1"/>
</dbReference>